<evidence type="ECO:0000259" key="1">
    <source>
        <dbReference type="Pfam" id="PF01968"/>
    </source>
</evidence>
<dbReference type="HOGENOM" id="CLU_060932_0_0_2"/>
<dbReference type="OrthoDB" id="148086at2157"/>
<keyword evidence="3" id="KW-1185">Reference proteome</keyword>
<evidence type="ECO:0000313" key="3">
    <source>
        <dbReference type="Proteomes" id="UP000001979"/>
    </source>
</evidence>
<dbReference type="AlphaFoldDB" id="Q12WE2"/>
<dbReference type="GO" id="GO:0016787">
    <property type="term" value="F:hydrolase activity"/>
    <property type="evidence" value="ECO:0007669"/>
    <property type="project" value="InterPro"/>
</dbReference>
<dbReference type="Proteomes" id="UP000001979">
    <property type="component" value="Chromosome"/>
</dbReference>
<protein>
    <recommendedName>
        <fullName evidence="1">Hydantoinase A/oxoprolinase domain-containing protein</fullName>
    </recommendedName>
</protein>
<sequence length="325" mass="35668">MRYIGVDIGGANTKVASSDGEITELLYIPLWKDTILPSALKELADRLQPDGLAVVMTGELADCFVDKEEGINFIMDAVNNAFDCEVRYVNNTGNFQKSTQNNRELAAANWAASARLIGEEVGDCIFVDVGSTTSDVIPIKNGKHVAGHTDFSRLLRDELFYAGTLRTNLAALLETVNLDAGTCRVSSELFANTADAYMMLGDIDKELYTCETSDGAGKDRIDCMRRLARVVCADLTEISEEDIYRLAKNVKERQIELLCNSVSAVAEANELDMIVSAGLGEFMIEKAAKRLGYDCFSTADKWSKNISKVFPAYAAARSMDKEKNE</sequence>
<dbReference type="NCBIfam" id="TIGR03123">
    <property type="entry name" value="one_C_unchar_1"/>
    <property type="match status" value="1"/>
</dbReference>
<dbReference type="KEGG" id="mbu:Mbur_1316"/>
<dbReference type="InterPro" id="IPR002821">
    <property type="entry name" value="Hydantoinase_A"/>
</dbReference>
<dbReference type="InterPro" id="IPR002756">
    <property type="entry name" value="MfnF"/>
</dbReference>
<dbReference type="RefSeq" id="WP_011499379.1">
    <property type="nucleotide sequence ID" value="NC_007955.1"/>
</dbReference>
<dbReference type="SUPFAM" id="SSF53067">
    <property type="entry name" value="Actin-like ATPase domain"/>
    <property type="match status" value="1"/>
</dbReference>
<dbReference type="InterPro" id="IPR043129">
    <property type="entry name" value="ATPase_NBD"/>
</dbReference>
<proteinExistence type="predicted"/>
<dbReference type="Gene3D" id="3.30.420.40">
    <property type="match status" value="1"/>
</dbReference>
<dbReference type="EMBL" id="CP000300">
    <property type="protein sequence ID" value="ABE52234.1"/>
    <property type="molecule type" value="Genomic_DNA"/>
</dbReference>
<feature type="domain" description="Hydantoinase A/oxoprolinase" evidence="1">
    <location>
        <begin position="52"/>
        <end position="319"/>
    </location>
</feature>
<name>Q12WE2_METBU</name>
<dbReference type="STRING" id="259564.Mbur_1316"/>
<dbReference type="Pfam" id="PF01968">
    <property type="entry name" value="Hydantoinase_A"/>
    <property type="match status" value="1"/>
</dbReference>
<gene>
    <name evidence="2" type="ordered locus">Mbur_1316</name>
</gene>
<organism evidence="2 3">
    <name type="scientific">Methanococcoides burtonii (strain DSM 6242 / NBRC 107633 / OCM 468 / ACE-M)</name>
    <dbReference type="NCBI Taxonomy" id="259564"/>
    <lineage>
        <taxon>Archaea</taxon>
        <taxon>Methanobacteriati</taxon>
        <taxon>Methanobacteriota</taxon>
        <taxon>Stenosarchaea group</taxon>
        <taxon>Methanomicrobia</taxon>
        <taxon>Methanosarcinales</taxon>
        <taxon>Methanosarcinaceae</taxon>
        <taxon>Methanococcoides</taxon>
    </lineage>
</organism>
<dbReference type="Gene3D" id="3.30.420.190">
    <property type="entry name" value="conserved archaeal protein q6m145"/>
    <property type="match status" value="1"/>
</dbReference>
<dbReference type="GeneID" id="3998604"/>
<reference evidence="3" key="1">
    <citation type="journal article" date="2009" name="ISME J.">
        <title>The genome sequence of the psychrophilic archaeon, Methanococcoides burtonii: the role of genome evolution in cold adaptation.</title>
        <authorList>
            <person name="Allen M.A."/>
            <person name="Lauro F.M."/>
            <person name="Williams T.J."/>
            <person name="Burg D."/>
            <person name="Siddiqui K.S."/>
            <person name="De Francisci D."/>
            <person name="Chong K.W."/>
            <person name="Pilak O."/>
            <person name="Chew H.H."/>
            <person name="De Maere M.Z."/>
            <person name="Ting L."/>
            <person name="Katrib M."/>
            <person name="Ng C."/>
            <person name="Sowers K.R."/>
            <person name="Galperin M.Y."/>
            <person name="Anderson I.J."/>
            <person name="Ivanova N."/>
            <person name="Dalin E."/>
            <person name="Martinez M."/>
            <person name="Lapidus A."/>
            <person name="Hauser L."/>
            <person name="Land M."/>
            <person name="Thomas T."/>
            <person name="Cavicchioli R."/>
        </authorList>
    </citation>
    <scope>NUCLEOTIDE SEQUENCE [LARGE SCALE GENOMIC DNA]</scope>
    <source>
        <strain evidence="3">DSM 6242 / NBRC 107633 / OCM 468 / ACE-M</strain>
    </source>
</reference>
<evidence type="ECO:0000313" key="2">
    <source>
        <dbReference type="EMBL" id="ABE52234.1"/>
    </source>
</evidence>
<accession>Q12WE2</accession>